<keyword evidence="10 12" id="KW-0119">Carbohydrate metabolism</keyword>
<feature type="active site" evidence="12">
    <location>
        <position position="267"/>
    </location>
</feature>
<dbReference type="SUPFAM" id="SSF53613">
    <property type="entry name" value="Ribokinase-like"/>
    <property type="match status" value="1"/>
</dbReference>
<comment type="subunit">
    <text evidence="12">Homodimer.</text>
</comment>
<evidence type="ECO:0000256" key="9">
    <source>
        <dbReference type="ARBA" id="ARBA00023268"/>
    </source>
</evidence>
<evidence type="ECO:0000313" key="15">
    <source>
        <dbReference type="EMBL" id="QNT77808.1"/>
    </source>
</evidence>
<dbReference type="PROSITE" id="PS00584">
    <property type="entry name" value="PFKB_KINASES_2"/>
    <property type="match status" value="1"/>
</dbReference>
<feature type="domain" description="Cytidyltransferase-like" evidence="14">
    <location>
        <begin position="354"/>
        <end position="449"/>
    </location>
</feature>
<dbReference type="NCBIfam" id="TIGR00125">
    <property type="entry name" value="cyt_tran_rel"/>
    <property type="match status" value="1"/>
</dbReference>
<accession>A0A7H1NPU8</accession>
<comment type="catalytic activity">
    <reaction evidence="11 12">
        <text>D-glycero-beta-D-manno-heptose 1-phosphate + ATP + H(+) = ADP-D-glycero-beta-D-manno-heptose + diphosphate</text>
        <dbReference type="Rhea" id="RHEA:27465"/>
        <dbReference type="ChEBI" id="CHEBI:15378"/>
        <dbReference type="ChEBI" id="CHEBI:30616"/>
        <dbReference type="ChEBI" id="CHEBI:33019"/>
        <dbReference type="ChEBI" id="CHEBI:59967"/>
        <dbReference type="ChEBI" id="CHEBI:61593"/>
        <dbReference type="EC" id="2.7.7.70"/>
    </reaction>
</comment>
<comment type="function">
    <text evidence="1 12">Catalyzes the phosphorylation of D-glycero-D-manno-heptose 7-phosphate at the C-1 position to selectively form D-glycero-beta-D-manno-heptose-1,7-bisphosphate.</text>
</comment>
<keyword evidence="16" id="KW-1185">Reference proteome</keyword>
<dbReference type="InterPro" id="IPR011611">
    <property type="entry name" value="PfkB_dom"/>
</dbReference>
<dbReference type="InterPro" id="IPR002173">
    <property type="entry name" value="Carboh/pur_kinase_PfkB_CS"/>
</dbReference>
<dbReference type="GO" id="GO:0033785">
    <property type="term" value="F:heptose 7-phosphate kinase activity"/>
    <property type="evidence" value="ECO:0007669"/>
    <property type="project" value="UniProtKB-UniRule"/>
</dbReference>
<organism evidence="15 16">
    <name type="scientific">Entomobacter blattae</name>
    <dbReference type="NCBI Taxonomy" id="2762277"/>
    <lineage>
        <taxon>Bacteria</taxon>
        <taxon>Pseudomonadati</taxon>
        <taxon>Pseudomonadota</taxon>
        <taxon>Alphaproteobacteria</taxon>
        <taxon>Acetobacterales</taxon>
        <taxon>Acetobacteraceae</taxon>
        <taxon>Entomobacter</taxon>
    </lineage>
</organism>
<dbReference type="Gene3D" id="3.40.50.620">
    <property type="entry name" value="HUPs"/>
    <property type="match status" value="1"/>
</dbReference>
<dbReference type="Pfam" id="PF01467">
    <property type="entry name" value="CTP_transf_like"/>
    <property type="match status" value="1"/>
</dbReference>
<dbReference type="InterPro" id="IPR011914">
    <property type="entry name" value="RfaE_dom_II"/>
</dbReference>
<evidence type="ECO:0000256" key="6">
    <source>
        <dbReference type="ARBA" id="ARBA00022741"/>
    </source>
</evidence>
<dbReference type="SUPFAM" id="SSF52374">
    <property type="entry name" value="Nucleotidylyl transferase"/>
    <property type="match status" value="1"/>
</dbReference>
<evidence type="ECO:0000256" key="7">
    <source>
        <dbReference type="ARBA" id="ARBA00022777"/>
    </source>
</evidence>
<evidence type="ECO:0000256" key="10">
    <source>
        <dbReference type="ARBA" id="ARBA00023277"/>
    </source>
</evidence>
<dbReference type="NCBIfam" id="TIGR02198">
    <property type="entry name" value="rfaE_dom_I"/>
    <property type="match status" value="1"/>
</dbReference>
<keyword evidence="5 12" id="KW-0548">Nucleotidyltransferase</keyword>
<dbReference type="Proteomes" id="UP000516349">
    <property type="component" value="Chromosome"/>
</dbReference>
<evidence type="ECO:0000256" key="8">
    <source>
        <dbReference type="ARBA" id="ARBA00022840"/>
    </source>
</evidence>
<dbReference type="AlphaFoldDB" id="A0A7H1NPU8"/>
<dbReference type="GO" id="GO:0016773">
    <property type="term" value="F:phosphotransferase activity, alcohol group as acceptor"/>
    <property type="evidence" value="ECO:0007669"/>
    <property type="project" value="InterPro"/>
</dbReference>
<evidence type="ECO:0000259" key="14">
    <source>
        <dbReference type="Pfam" id="PF01467"/>
    </source>
</evidence>
<dbReference type="FunFam" id="3.40.1190.20:FF:000002">
    <property type="entry name" value="Bifunctional protein HldE"/>
    <property type="match status" value="1"/>
</dbReference>
<comment type="similarity">
    <text evidence="12">In the C-terminal section; belongs to the cytidylyltransferase family.</text>
</comment>
<evidence type="ECO:0000256" key="12">
    <source>
        <dbReference type="HAMAP-Rule" id="MF_01603"/>
    </source>
</evidence>
<evidence type="ECO:0000256" key="2">
    <source>
        <dbReference type="ARBA" id="ARBA00003753"/>
    </source>
</evidence>
<comment type="similarity">
    <text evidence="12">In the N-terminal section; belongs to the carbohydrate kinase PfkB family.</text>
</comment>
<name>A0A7H1NPU8_9PROT</name>
<comment type="pathway">
    <text evidence="3">Bacterial outer membrane biogenesis; LPS core biosynthesis.</text>
</comment>
<feature type="region of interest" description="Cytidylyltransferase" evidence="12">
    <location>
        <begin position="354"/>
        <end position="486"/>
    </location>
</feature>
<evidence type="ECO:0000256" key="3">
    <source>
        <dbReference type="ARBA" id="ARBA00004713"/>
    </source>
</evidence>
<dbReference type="InterPro" id="IPR023030">
    <property type="entry name" value="Bifunc_HldE"/>
</dbReference>
<keyword evidence="7 12" id="KW-0418">Kinase</keyword>
<feature type="domain" description="Carbohydrate kinase PfkB" evidence="13">
    <location>
        <begin position="10"/>
        <end position="306"/>
    </location>
</feature>
<comment type="catalytic activity">
    <reaction evidence="12">
        <text>D-glycero-beta-D-manno-heptose 7-phosphate + ATP = D-glycero-beta-D-manno-heptose 1,7-bisphosphate + ADP + H(+)</text>
        <dbReference type="Rhea" id="RHEA:27473"/>
        <dbReference type="ChEBI" id="CHEBI:15378"/>
        <dbReference type="ChEBI" id="CHEBI:30616"/>
        <dbReference type="ChEBI" id="CHEBI:60204"/>
        <dbReference type="ChEBI" id="CHEBI:60208"/>
        <dbReference type="ChEBI" id="CHEBI:456216"/>
        <dbReference type="EC" id="2.7.1.167"/>
    </reaction>
</comment>
<dbReference type="InterPro" id="IPR029056">
    <property type="entry name" value="Ribokinase-like"/>
</dbReference>
<dbReference type="CDD" id="cd01172">
    <property type="entry name" value="RfaE_like"/>
    <property type="match status" value="1"/>
</dbReference>
<evidence type="ECO:0000256" key="1">
    <source>
        <dbReference type="ARBA" id="ARBA00002319"/>
    </source>
</evidence>
<evidence type="ECO:0000256" key="11">
    <source>
        <dbReference type="ARBA" id="ARBA00047428"/>
    </source>
</evidence>
<reference evidence="15 16" key="1">
    <citation type="submission" date="2020-08" db="EMBL/GenBank/DDBJ databases">
        <title>Complete genome sequence of Entomobacter blattae G55GP.</title>
        <authorList>
            <person name="Poehlein A."/>
            <person name="Guzman J."/>
            <person name="Daniel R."/>
            <person name="Vilcinskas A."/>
        </authorList>
    </citation>
    <scope>NUCLEOTIDE SEQUENCE [LARGE SCALE GENOMIC DNA]</scope>
    <source>
        <strain evidence="15 16">G55GP</strain>
    </source>
</reference>
<dbReference type="GO" id="GO:0009244">
    <property type="term" value="P:lipopolysaccharide core region biosynthetic process"/>
    <property type="evidence" value="ECO:0007669"/>
    <property type="project" value="UniProtKB-UniPathway"/>
</dbReference>
<keyword evidence="6 12" id="KW-0547">Nucleotide-binding</keyword>
<dbReference type="EC" id="2.7.1.167" evidence="12"/>
<keyword evidence="8 12" id="KW-0067">ATP-binding</keyword>
<gene>
    <name evidence="12 15" type="primary">hldE</name>
    <name evidence="15" type="ORF">JGUZn3_05620</name>
</gene>
<dbReference type="InterPro" id="IPR014729">
    <property type="entry name" value="Rossmann-like_a/b/a_fold"/>
</dbReference>
<dbReference type="UniPathway" id="UPA00356">
    <property type="reaction ID" value="UER00437"/>
</dbReference>
<dbReference type="KEGG" id="ebla:JGUZn3_05620"/>
<dbReference type="Gene3D" id="3.40.1190.20">
    <property type="match status" value="1"/>
</dbReference>
<evidence type="ECO:0000313" key="16">
    <source>
        <dbReference type="Proteomes" id="UP000516349"/>
    </source>
</evidence>
<dbReference type="UniPathway" id="UPA00958"/>
<keyword evidence="4 12" id="KW-0808">Transferase</keyword>
<dbReference type="NCBIfam" id="TIGR02199">
    <property type="entry name" value="rfaE_dom_II"/>
    <property type="match status" value="1"/>
</dbReference>
<dbReference type="PANTHER" id="PTHR46969:SF1">
    <property type="entry name" value="BIFUNCTIONAL PROTEIN HLDE"/>
    <property type="match status" value="1"/>
</dbReference>
<dbReference type="Pfam" id="PF00294">
    <property type="entry name" value="PfkB"/>
    <property type="match status" value="1"/>
</dbReference>
<keyword evidence="9 12" id="KW-0511">Multifunctional enzyme</keyword>
<dbReference type="InterPro" id="IPR004821">
    <property type="entry name" value="Cyt_trans-like"/>
</dbReference>
<feature type="region of interest" description="Ribokinase" evidence="12">
    <location>
        <begin position="1"/>
        <end position="322"/>
    </location>
</feature>
<dbReference type="GO" id="GO:0033786">
    <property type="term" value="F:heptose-1-phosphate adenylyltransferase activity"/>
    <property type="evidence" value="ECO:0007669"/>
    <property type="project" value="UniProtKB-UniRule"/>
</dbReference>
<protein>
    <recommendedName>
        <fullName evidence="12">Bifunctional protein HldE</fullName>
    </recommendedName>
    <domain>
        <recommendedName>
            <fullName evidence="12">D-beta-D-heptose 7-phosphate kinase</fullName>
            <ecNumber evidence="12">2.7.1.167</ecNumber>
        </recommendedName>
        <alternativeName>
            <fullName evidence="12">D-beta-D-heptose 7-phosphotransferase</fullName>
        </alternativeName>
        <alternativeName>
            <fullName evidence="12">D-glycero-beta-D-manno-heptose-7-phosphate kinase</fullName>
        </alternativeName>
    </domain>
    <domain>
        <recommendedName>
            <fullName evidence="12">D-beta-D-heptose 1-phosphate adenylyltransferase</fullName>
            <ecNumber evidence="12">2.7.7.70</ecNumber>
        </recommendedName>
        <alternativeName>
            <fullName evidence="12">D-glycero-beta-D-manno-heptose 1-phosphate adenylyltransferase</fullName>
        </alternativeName>
    </domain>
</protein>
<proteinExistence type="inferred from homology"/>
<dbReference type="EC" id="2.7.7.70" evidence="12"/>
<dbReference type="GO" id="GO:0005524">
    <property type="term" value="F:ATP binding"/>
    <property type="evidence" value="ECO:0007669"/>
    <property type="project" value="UniProtKB-UniRule"/>
</dbReference>
<feature type="binding site" evidence="12">
    <location>
        <begin position="197"/>
        <end position="200"/>
    </location>
    <ligand>
        <name>ATP</name>
        <dbReference type="ChEBI" id="CHEBI:30616"/>
    </ligand>
</feature>
<comment type="pathway">
    <text evidence="12">Nucleotide-sugar biosynthesis; ADP-L-glycero-beta-D-manno-heptose biosynthesis; ADP-L-glycero-beta-D-manno-heptose from D-glycero-beta-D-manno-heptose 7-phosphate: step 3/4.</text>
</comment>
<evidence type="ECO:0000256" key="4">
    <source>
        <dbReference type="ARBA" id="ARBA00022679"/>
    </source>
</evidence>
<dbReference type="GO" id="GO:0097171">
    <property type="term" value="P:ADP-L-glycero-beta-D-manno-heptose biosynthetic process"/>
    <property type="evidence" value="ECO:0007669"/>
    <property type="project" value="UniProtKB-UniPathway"/>
</dbReference>
<dbReference type="EMBL" id="CP060244">
    <property type="protein sequence ID" value="QNT77808.1"/>
    <property type="molecule type" value="Genomic_DNA"/>
</dbReference>
<comment type="pathway">
    <text evidence="12">Nucleotide-sugar biosynthesis; ADP-L-glycero-beta-D-manno-heptose biosynthesis; ADP-L-glycero-beta-D-manno-heptose from D-glycero-beta-D-manno-heptose 7-phosphate: step 1/4.</text>
</comment>
<dbReference type="GO" id="GO:0005829">
    <property type="term" value="C:cytosol"/>
    <property type="evidence" value="ECO:0007669"/>
    <property type="project" value="TreeGrafter"/>
</dbReference>
<sequence length="486" mass="52146">MKLDFSAITVLCLGDIMLDCYKYGTMERISPEAPVPVLHLSHAKEMPGGAGNVVSNITSLGGKALLIGLVGYDTAAERLKSLLGDQIGSQVFFIPTSQRSTICKTRFIASHQQVVRTDEESRAAATEEEIVQLKKMVKTHIGSANAVIISDYGKGVCTPEVIAYTIEQAKAFHIPVFVDPKTPDFSRYKGAYCVTPNVKELLAAQPLYEESEEALAEAAYTIIDTAHIHSVLVTRSEKGMMLVENTKAVHAVPTRAREVFDVSGAGDTVIAALVLAHSSGFNLVQAMHIANAAAGVVVGKLGTASASIAEVTAELSAQDKNSSANRPIMAPILSLLDLKQQVHQWREQGLSIGFTNGCFDLLHPGHIQLLMQARQQCERLIVALNTDESVQRLKGAQRPISPLSARSAVMAAIRYVDAVTVFSEDTPYNLIEAILPDVLIKGGDYTLKTVIGADIVSAAGGQVVIIPFKDGYSTTSLVKKINPTHS</sequence>
<evidence type="ECO:0000259" key="13">
    <source>
        <dbReference type="Pfam" id="PF00294"/>
    </source>
</evidence>
<dbReference type="InterPro" id="IPR011913">
    <property type="entry name" value="RfaE_dom_I"/>
</dbReference>
<dbReference type="HAMAP" id="MF_01603">
    <property type="entry name" value="HldE"/>
    <property type="match status" value="1"/>
</dbReference>
<comment type="function">
    <text evidence="2 12">Catalyzes the ADP transfer from ATP to D-glycero-beta-D-manno-heptose 1-phosphate, yielding ADP-D-glycero-beta-D-manno-heptose.</text>
</comment>
<evidence type="ECO:0000256" key="5">
    <source>
        <dbReference type="ARBA" id="ARBA00022695"/>
    </source>
</evidence>
<dbReference type="PANTHER" id="PTHR46969">
    <property type="entry name" value="BIFUNCTIONAL PROTEIN HLDE"/>
    <property type="match status" value="1"/>
</dbReference>